<dbReference type="SUPFAM" id="SSF49299">
    <property type="entry name" value="PKD domain"/>
    <property type="match status" value="1"/>
</dbReference>
<reference evidence="2 3" key="1">
    <citation type="submission" date="2020-05" db="EMBL/GenBank/DDBJ databases">
        <title>Genome Sequencing of Type Strains.</title>
        <authorList>
            <person name="Lemaire J.F."/>
            <person name="Inderbitzin P."/>
            <person name="Gregorio O.A."/>
            <person name="Collins S.B."/>
            <person name="Wespe N."/>
            <person name="Knight-Connoni V."/>
        </authorList>
    </citation>
    <scope>NUCLEOTIDE SEQUENCE [LARGE SCALE GENOMIC DNA]</scope>
    <source>
        <strain evidence="2 3">ATCC 25174</strain>
    </source>
</reference>
<accession>A0A7Y6A6D0</accession>
<comment type="caution">
    <text evidence="2">The sequence shown here is derived from an EMBL/GenBank/DDBJ whole genome shotgun (WGS) entry which is preliminary data.</text>
</comment>
<evidence type="ECO:0000313" key="2">
    <source>
        <dbReference type="EMBL" id="NUU19294.1"/>
    </source>
</evidence>
<dbReference type="AlphaFoldDB" id="A0A7Y6A6D0"/>
<evidence type="ECO:0000313" key="3">
    <source>
        <dbReference type="Proteomes" id="UP000565724"/>
    </source>
</evidence>
<dbReference type="Proteomes" id="UP000565724">
    <property type="component" value="Unassembled WGS sequence"/>
</dbReference>
<dbReference type="Gene3D" id="2.60.40.10">
    <property type="entry name" value="Immunoglobulins"/>
    <property type="match status" value="1"/>
</dbReference>
<evidence type="ECO:0000259" key="1">
    <source>
        <dbReference type="PROSITE" id="PS50093"/>
    </source>
</evidence>
<gene>
    <name evidence="2" type="ORF">HP550_18750</name>
</gene>
<dbReference type="InterPro" id="IPR035986">
    <property type="entry name" value="PKD_dom_sf"/>
</dbReference>
<proteinExistence type="predicted"/>
<keyword evidence="3" id="KW-1185">Reference proteome</keyword>
<dbReference type="EMBL" id="JABMCI010000070">
    <property type="protein sequence ID" value="NUU19294.1"/>
    <property type="molecule type" value="Genomic_DNA"/>
</dbReference>
<sequence>MESDIGGVCAPADGSVVPNCDGDPPVQPLWRRDRALPTDPWQPWRMIAGWSCPDDLLPTLTAEDFRRLPIVPQVIQMQPDRGWVLVNKETIVLTDPAEQTFRTDLFGYGIDVIATPTQYTWDFRDESTHLTTDSPGHPYPGFDVFHVYDQPGTTAISLTTTWSGRYRVDGDGTWREVVGTAETTSTTAPFEIVERRSHLVAEDCNQNPDQPGCG</sequence>
<dbReference type="GO" id="GO:0005975">
    <property type="term" value="P:carbohydrate metabolic process"/>
    <property type="evidence" value="ECO:0007669"/>
    <property type="project" value="UniProtKB-ARBA"/>
</dbReference>
<dbReference type="InterPro" id="IPR013783">
    <property type="entry name" value="Ig-like_fold"/>
</dbReference>
<protein>
    <recommendedName>
        <fullName evidence="1">PKD domain-containing protein</fullName>
    </recommendedName>
</protein>
<feature type="domain" description="PKD" evidence="1">
    <location>
        <begin position="115"/>
        <end position="161"/>
    </location>
</feature>
<dbReference type="InterPro" id="IPR000601">
    <property type="entry name" value="PKD_dom"/>
</dbReference>
<organism evidence="2 3">
    <name type="scientific">Cellulomonas humilata</name>
    <dbReference type="NCBI Taxonomy" id="144055"/>
    <lineage>
        <taxon>Bacteria</taxon>
        <taxon>Bacillati</taxon>
        <taxon>Actinomycetota</taxon>
        <taxon>Actinomycetes</taxon>
        <taxon>Micrococcales</taxon>
        <taxon>Cellulomonadaceae</taxon>
        <taxon>Cellulomonas</taxon>
    </lineage>
</organism>
<name>A0A7Y6A6D0_9CELL</name>
<dbReference type="PROSITE" id="PS50093">
    <property type="entry name" value="PKD"/>
    <property type="match status" value="1"/>
</dbReference>